<accession>A0A3P6CTN6</accession>
<organism evidence="1">
    <name type="scientific">Brassica oleracea</name>
    <name type="common">Wild cabbage</name>
    <dbReference type="NCBI Taxonomy" id="3712"/>
    <lineage>
        <taxon>Eukaryota</taxon>
        <taxon>Viridiplantae</taxon>
        <taxon>Streptophyta</taxon>
        <taxon>Embryophyta</taxon>
        <taxon>Tracheophyta</taxon>
        <taxon>Spermatophyta</taxon>
        <taxon>Magnoliopsida</taxon>
        <taxon>eudicotyledons</taxon>
        <taxon>Gunneridae</taxon>
        <taxon>Pentapetalae</taxon>
        <taxon>rosids</taxon>
        <taxon>malvids</taxon>
        <taxon>Brassicales</taxon>
        <taxon>Brassicaceae</taxon>
        <taxon>Brassiceae</taxon>
        <taxon>Brassica</taxon>
    </lineage>
</organism>
<name>A0A3P6CTN6_BRAOL</name>
<proteinExistence type="predicted"/>
<gene>
    <name evidence="1" type="ORF">BOLC4T27270H</name>
</gene>
<sequence length="36" mass="4072">MDIPELPVGYTHRGKSEKPTIAFRIIRITRQVASCS</sequence>
<reference evidence="1" key="1">
    <citation type="submission" date="2018-11" db="EMBL/GenBank/DDBJ databases">
        <authorList>
            <consortium name="Genoscope - CEA"/>
            <person name="William W."/>
        </authorList>
    </citation>
    <scope>NUCLEOTIDE SEQUENCE</scope>
</reference>
<protein>
    <submittedName>
        <fullName evidence="1">Uncharacterized protein</fullName>
    </submittedName>
</protein>
<dbReference type="AlphaFoldDB" id="A0A3P6CTN6"/>
<dbReference type="EMBL" id="LR031873">
    <property type="protein sequence ID" value="VDD13671.1"/>
    <property type="molecule type" value="Genomic_DNA"/>
</dbReference>
<evidence type="ECO:0000313" key="1">
    <source>
        <dbReference type="EMBL" id="VDD13671.1"/>
    </source>
</evidence>